<name>A0AAW1H265_SAPOF</name>
<protein>
    <recommendedName>
        <fullName evidence="6">RING-type domain-containing protein</fullName>
    </recommendedName>
</protein>
<dbReference type="InterPro" id="IPR001841">
    <property type="entry name" value="Znf_RING"/>
</dbReference>
<dbReference type="PROSITE" id="PS00518">
    <property type="entry name" value="ZF_RING_1"/>
    <property type="match status" value="1"/>
</dbReference>
<keyword evidence="2 4" id="KW-0863">Zinc-finger</keyword>
<keyword evidence="3" id="KW-0862">Zinc</keyword>
<dbReference type="EMBL" id="JBDFQZ010000013">
    <property type="protein sequence ID" value="KAK9669204.1"/>
    <property type="molecule type" value="Genomic_DNA"/>
</dbReference>
<dbReference type="Gene3D" id="1.25.40.10">
    <property type="entry name" value="Tetratricopeptide repeat domain"/>
    <property type="match status" value="1"/>
</dbReference>
<dbReference type="CDD" id="cd16514">
    <property type="entry name" value="RING-HC_LONFs_rpt2"/>
    <property type="match status" value="1"/>
</dbReference>
<dbReference type="InterPro" id="IPR019734">
    <property type="entry name" value="TPR_rpt"/>
</dbReference>
<evidence type="ECO:0000256" key="2">
    <source>
        <dbReference type="ARBA" id="ARBA00022771"/>
    </source>
</evidence>
<evidence type="ECO:0000313" key="8">
    <source>
        <dbReference type="Proteomes" id="UP001443914"/>
    </source>
</evidence>
<organism evidence="7 8">
    <name type="scientific">Saponaria officinalis</name>
    <name type="common">Common soapwort</name>
    <name type="synonym">Lychnis saponaria</name>
    <dbReference type="NCBI Taxonomy" id="3572"/>
    <lineage>
        <taxon>Eukaryota</taxon>
        <taxon>Viridiplantae</taxon>
        <taxon>Streptophyta</taxon>
        <taxon>Embryophyta</taxon>
        <taxon>Tracheophyta</taxon>
        <taxon>Spermatophyta</taxon>
        <taxon>Magnoliopsida</taxon>
        <taxon>eudicotyledons</taxon>
        <taxon>Gunneridae</taxon>
        <taxon>Pentapetalae</taxon>
        <taxon>Caryophyllales</taxon>
        <taxon>Caryophyllaceae</taxon>
        <taxon>Caryophylleae</taxon>
        <taxon>Saponaria</taxon>
    </lineage>
</organism>
<dbReference type="GO" id="GO:0008270">
    <property type="term" value="F:zinc ion binding"/>
    <property type="evidence" value="ECO:0007669"/>
    <property type="project" value="UniProtKB-KW"/>
</dbReference>
<evidence type="ECO:0000313" key="7">
    <source>
        <dbReference type="EMBL" id="KAK9669204.1"/>
    </source>
</evidence>
<evidence type="ECO:0000256" key="4">
    <source>
        <dbReference type="PROSITE-ProRule" id="PRU00175"/>
    </source>
</evidence>
<dbReference type="PANTHER" id="PTHR23327">
    <property type="entry name" value="RING FINGER PROTEIN 127"/>
    <property type="match status" value="1"/>
</dbReference>
<feature type="repeat" description="TPR" evidence="5">
    <location>
        <begin position="41"/>
        <end position="74"/>
    </location>
</feature>
<dbReference type="Proteomes" id="UP001443914">
    <property type="component" value="Unassembled WGS sequence"/>
</dbReference>
<dbReference type="SUPFAM" id="SSF48452">
    <property type="entry name" value="TPR-like"/>
    <property type="match status" value="1"/>
</dbReference>
<dbReference type="InterPro" id="IPR017907">
    <property type="entry name" value="Znf_RING_CS"/>
</dbReference>
<dbReference type="InterPro" id="IPR011990">
    <property type="entry name" value="TPR-like_helical_dom_sf"/>
</dbReference>
<feature type="domain" description="RING-type" evidence="6">
    <location>
        <begin position="199"/>
        <end position="233"/>
    </location>
</feature>
<keyword evidence="5" id="KW-0802">TPR repeat</keyword>
<dbReference type="PANTHER" id="PTHR23327:SF42">
    <property type="entry name" value="LON PEPTIDASE N-TERMINAL DOMAIN AND RING FINGER PROTEIN C14F5.10C"/>
    <property type="match status" value="1"/>
</dbReference>
<evidence type="ECO:0000256" key="5">
    <source>
        <dbReference type="PROSITE-ProRule" id="PRU00339"/>
    </source>
</evidence>
<dbReference type="GO" id="GO:0005737">
    <property type="term" value="C:cytoplasm"/>
    <property type="evidence" value="ECO:0007669"/>
    <property type="project" value="UniProtKB-ARBA"/>
</dbReference>
<gene>
    <name evidence="7" type="ORF">RND81_13G115400</name>
</gene>
<keyword evidence="8" id="KW-1185">Reference proteome</keyword>
<accession>A0AAW1H265</accession>
<dbReference type="SMART" id="SM00028">
    <property type="entry name" value="TPR"/>
    <property type="match status" value="2"/>
</dbReference>
<reference evidence="7" key="1">
    <citation type="submission" date="2024-03" db="EMBL/GenBank/DDBJ databases">
        <title>WGS assembly of Saponaria officinalis var. Norfolk2.</title>
        <authorList>
            <person name="Jenkins J."/>
            <person name="Shu S."/>
            <person name="Grimwood J."/>
            <person name="Barry K."/>
            <person name="Goodstein D."/>
            <person name="Schmutz J."/>
            <person name="Leebens-Mack J."/>
            <person name="Osbourn A."/>
        </authorList>
    </citation>
    <scope>NUCLEOTIDE SEQUENCE [LARGE SCALE GENOMIC DNA]</scope>
    <source>
        <strain evidence="7">JIC</strain>
    </source>
</reference>
<dbReference type="SUPFAM" id="SSF57850">
    <property type="entry name" value="RING/U-box"/>
    <property type="match status" value="1"/>
</dbReference>
<dbReference type="SMART" id="SM00184">
    <property type="entry name" value="RING"/>
    <property type="match status" value="1"/>
</dbReference>
<dbReference type="PROSITE" id="PS50005">
    <property type="entry name" value="TPR"/>
    <property type="match status" value="1"/>
</dbReference>
<dbReference type="Pfam" id="PF13923">
    <property type="entry name" value="zf-C3HC4_2"/>
    <property type="match status" value="1"/>
</dbReference>
<dbReference type="GO" id="GO:0061630">
    <property type="term" value="F:ubiquitin protein ligase activity"/>
    <property type="evidence" value="ECO:0007669"/>
    <property type="project" value="TreeGrafter"/>
</dbReference>
<dbReference type="Gene3D" id="3.30.40.10">
    <property type="entry name" value="Zinc/RING finger domain, C3HC4 (zinc finger)"/>
    <property type="match status" value="1"/>
</dbReference>
<dbReference type="AlphaFoldDB" id="A0AAW1H265"/>
<proteinExistence type="predicted"/>
<sequence length="254" mass="28201">MSSGDGLPISGDFSDGIVDVEDFVSANEGEEPVSYERFRQIFELVQSGNQAFRQGRFEEAINCYSKAIVMKPGDSIILSNRCAAYIRLSQFLKKRPPSTSEDSPLYGLDPTTHAELALKDAEKVLSLRSNSVKSYILQADALFLLENYELAHKTVISGLQLDPLSDHLQSLLLILDKTCKGLLGPGGRIKPERTDDFDCTLCLKLLYEPVTTPCGHSFCRSCLFQSMDRSKLCFLLLSFTVFIVQLCDAILVIV</sequence>
<dbReference type="InterPro" id="IPR013083">
    <property type="entry name" value="Znf_RING/FYVE/PHD"/>
</dbReference>
<comment type="caution">
    <text evidence="7">The sequence shown here is derived from an EMBL/GenBank/DDBJ whole genome shotgun (WGS) entry which is preliminary data.</text>
</comment>
<evidence type="ECO:0000256" key="1">
    <source>
        <dbReference type="ARBA" id="ARBA00022723"/>
    </source>
</evidence>
<dbReference type="PROSITE" id="PS50089">
    <property type="entry name" value="ZF_RING_2"/>
    <property type="match status" value="1"/>
</dbReference>
<keyword evidence="1" id="KW-0479">Metal-binding</keyword>
<evidence type="ECO:0000256" key="3">
    <source>
        <dbReference type="ARBA" id="ARBA00022833"/>
    </source>
</evidence>
<evidence type="ECO:0000259" key="6">
    <source>
        <dbReference type="PROSITE" id="PS50089"/>
    </source>
</evidence>